<sequence>MRSTSWTIPNSWLAMVNSRFRLVLVALVTCAVTAAVTFLIFGRSAPPGDASPEAGFARDMAVHHAQAVEMSFTVRDQTTDPAIRGLTYDIITTQTAQRGIFMGWLQQWGLPQTGDRPSMAWMAGHGGHGGSASTTAPAATGDAAMPGMATPEELKELAGAKGKDAEVMFLRLMIRHHRGGVDMAKAALKLTARDEVRTMAQHIVDTQDGEIAYMTDLLAKRDAAP</sequence>
<reference evidence="2" key="2">
    <citation type="submission" date="2020-09" db="EMBL/GenBank/DDBJ databases">
        <authorList>
            <person name="Sun Q."/>
            <person name="Ohkuma M."/>
        </authorList>
    </citation>
    <scope>NUCLEOTIDE SEQUENCE</scope>
    <source>
        <strain evidence="2">JCM 13064</strain>
    </source>
</reference>
<dbReference type="InterPro" id="IPR005183">
    <property type="entry name" value="DUF305_CopM-like"/>
</dbReference>
<dbReference type="PANTHER" id="PTHR36933:SF1">
    <property type="entry name" value="SLL0788 PROTEIN"/>
    <property type="match status" value="1"/>
</dbReference>
<reference evidence="2" key="1">
    <citation type="journal article" date="2014" name="Int. J. Syst. Evol. Microbiol.">
        <title>Complete genome sequence of Corynebacterium casei LMG S-19264T (=DSM 44701T), isolated from a smear-ripened cheese.</title>
        <authorList>
            <consortium name="US DOE Joint Genome Institute (JGI-PGF)"/>
            <person name="Walter F."/>
            <person name="Albersmeier A."/>
            <person name="Kalinowski J."/>
            <person name="Ruckert C."/>
        </authorList>
    </citation>
    <scope>NUCLEOTIDE SEQUENCE</scope>
    <source>
        <strain evidence="2">JCM 13064</strain>
    </source>
</reference>
<organism evidence="2 3">
    <name type="scientific">Sphaerisporangium melleum</name>
    <dbReference type="NCBI Taxonomy" id="321316"/>
    <lineage>
        <taxon>Bacteria</taxon>
        <taxon>Bacillati</taxon>
        <taxon>Actinomycetota</taxon>
        <taxon>Actinomycetes</taxon>
        <taxon>Streptosporangiales</taxon>
        <taxon>Streptosporangiaceae</taxon>
        <taxon>Sphaerisporangium</taxon>
    </lineage>
</organism>
<protein>
    <submittedName>
        <fullName evidence="2">DUF305 domain-containing protein</fullName>
    </submittedName>
</protein>
<dbReference type="InterPro" id="IPR012347">
    <property type="entry name" value="Ferritin-like"/>
</dbReference>
<dbReference type="Proteomes" id="UP000645217">
    <property type="component" value="Unassembled WGS sequence"/>
</dbReference>
<evidence type="ECO:0000259" key="1">
    <source>
        <dbReference type="Pfam" id="PF03713"/>
    </source>
</evidence>
<dbReference type="EMBL" id="BMNT01000017">
    <property type="protein sequence ID" value="GGK88783.1"/>
    <property type="molecule type" value="Genomic_DNA"/>
</dbReference>
<evidence type="ECO:0000313" key="3">
    <source>
        <dbReference type="Proteomes" id="UP000645217"/>
    </source>
</evidence>
<dbReference type="AlphaFoldDB" id="A0A917VJX6"/>
<dbReference type="Pfam" id="PF03713">
    <property type="entry name" value="DUF305"/>
    <property type="match status" value="1"/>
</dbReference>
<dbReference type="Gene3D" id="1.20.1260.10">
    <property type="match status" value="1"/>
</dbReference>
<accession>A0A917VJX6</accession>
<proteinExistence type="predicted"/>
<keyword evidence="3" id="KW-1185">Reference proteome</keyword>
<dbReference type="PANTHER" id="PTHR36933">
    <property type="entry name" value="SLL0788 PROTEIN"/>
    <property type="match status" value="1"/>
</dbReference>
<name>A0A917VJX6_9ACTN</name>
<gene>
    <name evidence="2" type="ORF">GCM10007964_34320</name>
</gene>
<feature type="domain" description="DUF305" evidence="1">
    <location>
        <begin position="53"/>
        <end position="218"/>
    </location>
</feature>
<evidence type="ECO:0000313" key="2">
    <source>
        <dbReference type="EMBL" id="GGK88783.1"/>
    </source>
</evidence>
<comment type="caution">
    <text evidence="2">The sequence shown here is derived from an EMBL/GenBank/DDBJ whole genome shotgun (WGS) entry which is preliminary data.</text>
</comment>